<dbReference type="SUPFAM" id="SSF53098">
    <property type="entry name" value="Ribonuclease H-like"/>
    <property type="match status" value="1"/>
</dbReference>
<keyword evidence="2" id="KW-1185">Reference proteome</keyword>
<protein>
    <submittedName>
        <fullName evidence="1">Uncharacterized protein</fullName>
    </submittedName>
</protein>
<dbReference type="EMBL" id="JAACJM010000363">
    <property type="protein sequence ID" value="KAF5328454.1"/>
    <property type="molecule type" value="Genomic_DNA"/>
</dbReference>
<dbReference type="AlphaFoldDB" id="A0A8H5F9B0"/>
<evidence type="ECO:0000313" key="2">
    <source>
        <dbReference type="Proteomes" id="UP000559256"/>
    </source>
</evidence>
<gene>
    <name evidence="1" type="ORF">D9758_018917</name>
</gene>
<evidence type="ECO:0000313" key="1">
    <source>
        <dbReference type="EMBL" id="KAF5328454.1"/>
    </source>
</evidence>
<comment type="caution">
    <text evidence="1">The sequence shown here is derived from an EMBL/GenBank/DDBJ whole genome shotgun (WGS) entry which is preliminary data.</text>
</comment>
<name>A0A8H5F9B0_9AGAR</name>
<sequence>MCRKLAVSDATGNQNLQFMLTAASNLAKKWKWKKQKAMKLGENLRDYYVCKDPLKYWEELPVTSDKCPLHDMAITIFQIVPSSANVERLLSDLGGVQTPKRNNLNVETFEKLGKMCSSLQCEHLQDEGSLFVVNMATCILNQCQMITWNHQMTSWSQTMRYIGHPHSQE</sequence>
<proteinExistence type="predicted"/>
<dbReference type="Proteomes" id="UP000559256">
    <property type="component" value="Unassembled WGS sequence"/>
</dbReference>
<dbReference type="InterPro" id="IPR012337">
    <property type="entry name" value="RNaseH-like_sf"/>
</dbReference>
<reference evidence="1 2" key="1">
    <citation type="journal article" date="2020" name="ISME J.">
        <title>Uncovering the hidden diversity of litter-decomposition mechanisms in mushroom-forming fungi.</title>
        <authorList>
            <person name="Floudas D."/>
            <person name="Bentzer J."/>
            <person name="Ahren D."/>
            <person name="Johansson T."/>
            <person name="Persson P."/>
            <person name="Tunlid A."/>
        </authorList>
    </citation>
    <scope>NUCLEOTIDE SEQUENCE [LARGE SCALE GENOMIC DNA]</scope>
    <source>
        <strain evidence="1 2">CBS 291.85</strain>
    </source>
</reference>
<dbReference type="OrthoDB" id="3226942at2759"/>
<accession>A0A8H5F9B0</accession>
<organism evidence="1 2">
    <name type="scientific">Tetrapyrgos nigripes</name>
    <dbReference type="NCBI Taxonomy" id="182062"/>
    <lineage>
        <taxon>Eukaryota</taxon>
        <taxon>Fungi</taxon>
        <taxon>Dikarya</taxon>
        <taxon>Basidiomycota</taxon>
        <taxon>Agaricomycotina</taxon>
        <taxon>Agaricomycetes</taxon>
        <taxon>Agaricomycetidae</taxon>
        <taxon>Agaricales</taxon>
        <taxon>Marasmiineae</taxon>
        <taxon>Marasmiaceae</taxon>
        <taxon>Tetrapyrgos</taxon>
    </lineage>
</organism>